<organism evidence="1 2">
    <name type="scientific">Bradyrhizobium erythrophlei</name>
    <dbReference type="NCBI Taxonomy" id="1437360"/>
    <lineage>
        <taxon>Bacteria</taxon>
        <taxon>Pseudomonadati</taxon>
        <taxon>Pseudomonadota</taxon>
        <taxon>Alphaproteobacteria</taxon>
        <taxon>Hyphomicrobiales</taxon>
        <taxon>Nitrobacteraceae</taxon>
        <taxon>Bradyrhizobium</taxon>
    </lineage>
</organism>
<accession>A0A1M5YRI3</accession>
<gene>
    <name evidence="1" type="ORF">SAMN05443248_8685</name>
</gene>
<dbReference type="EMBL" id="LT670817">
    <property type="protein sequence ID" value="SHI14662.1"/>
    <property type="molecule type" value="Genomic_DNA"/>
</dbReference>
<evidence type="ECO:0000313" key="2">
    <source>
        <dbReference type="Proteomes" id="UP000189796"/>
    </source>
</evidence>
<evidence type="ECO:0000313" key="1">
    <source>
        <dbReference type="EMBL" id="SHI14662.1"/>
    </source>
</evidence>
<protein>
    <recommendedName>
        <fullName evidence="3">DUF2239 domain-containing protein</fullName>
    </recommendedName>
</protein>
<reference evidence="1 2" key="1">
    <citation type="submission" date="2016-11" db="EMBL/GenBank/DDBJ databases">
        <authorList>
            <person name="Jaros S."/>
            <person name="Januszkiewicz K."/>
            <person name="Wedrychowicz H."/>
        </authorList>
    </citation>
    <scope>NUCLEOTIDE SEQUENCE [LARGE SCALE GENOMIC DNA]</scope>
    <source>
        <strain evidence="1 2">GAS138</strain>
    </source>
</reference>
<dbReference type="OrthoDB" id="282960at2"/>
<dbReference type="RefSeq" id="WP_079606666.1">
    <property type="nucleotide sequence ID" value="NZ_LT670817.1"/>
</dbReference>
<sequence>MNPGSDALYIAFEGDRCIASGDLHDVARAAKQKLDRRKDASILVFDGRNSGPVEIDLRGSLDDVLARLPDIADVRAADDDAASPAPRGPGRPKLGVVAREVTLLPRHWEWLARQSGGASVALRKLVEAARRTGEGGDRLREAQEAVYRFMSVMAGNRPHYEGAVRALFAGDCRGFEKLIAEWPVDVRDHTAKLAERAFDRELRARAG</sequence>
<evidence type="ECO:0008006" key="3">
    <source>
        <dbReference type="Google" id="ProtNLM"/>
    </source>
</evidence>
<name>A0A1M5YRI3_9BRAD</name>
<dbReference type="InterPro" id="IPR018715">
    <property type="entry name" value="DUF2239"/>
</dbReference>
<dbReference type="Proteomes" id="UP000189796">
    <property type="component" value="Chromosome I"/>
</dbReference>
<dbReference type="Pfam" id="PF09998">
    <property type="entry name" value="DUF2239"/>
    <property type="match status" value="1"/>
</dbReference>
<dbReference type="AlphaFoldDB" id="A0A1M5YRI3"/>
<proteinExistence type="predicted"/>